<dbReference type="SMART" id="SM00895">
    <property type="entry name" value="FCD"/>
    <property type="match status" value="1"/>
</dbReference>
<dbReference type="SMART" id="SM00345">
    <property type="entry name" value="HTH_GNTR"/>
    <property type="match status" value="1"/>
</dbReference>
<reference evidence="6" key="1">
    <citation type="journal article" date="2019" name="Int. J. Syst. Evol. Microbiol.">
        <title>The Global Catalogue of Microorganisms (GCM) 10K type strain sequencing project: providing services to taxonomists for standard genome sequencing and annotation.</title>
        <authorList>
            <consortium name="The Broad Institute Genomics Platform"/>
            <consortium name="The Broad Institute Genome Sequencing Center for Infectious Disease"/>
            <person name="Wu L."/>
            <person name="Ma J."/>
        </authorList>
    </citation>
    <scope>NUCLEOTIDE SEQUENCE [LARGE SCALE GENOMIC DNA]</scope>
    <source>
        <strain evidence="6">CCUG 42722</strain>
    </source>
</reference>
<comment type="caution">
    <text evidence="5">The sequence shown here is derived from an EMBL/GenBank/DDBJ whole genome shotgun (WGS) entry which is preliminary data.</text>
</comment>
<dbReference type="PANTHER" id="PTHR43537:SF24">
    <property type="entry name" value="GLUCONATE OPERON TRANSCRIPTIONAL REPRESSOR"/>
    <property type="match status" value="1"/>
</dbReference>
<dbReference type="InterPro" id="IPR008920">
    <property type="entry name" value="TF_FadR/GntR_C"/>
</dbReference>
<dbReference type="InterPro" id="IPR036388">
    <property type="entry name" value="WH-like_DNA-bd_sf"/>
</dbReference>
<dbReference type="SUPFAM" id="SSF46785">
    <property type="entry name" value="Winged helix' DNA-binding domain"/>
    <property type="match status" value="1"/>
</dbReference>
<organism evidence="5 6">
    <name type="scientific">Promicromonospora alba</name>
    <dbReference type="NCBI Taxonomy" id="1616110"/>
    <lineage>
        <taxon>Bacteria</taxon>
        <taxon>Bacillati</taxon>
        <taxon>Actinomycetota</taxon>
        <taxon>Actinomycetes</taxon>
        <taxon>Micrococcales</taxon>
        <taxon>Promicromonosporaceae</taxon>
        <taxon>Promicromonospora</taxon>
    </lineage>
</organism>
<dbReference type="Pfam" id="PF00392">
    <property type="entry name" value="GntR"/>
    <property type="match status" value="1"/>
</dbReference>
<evidence type="ECO:0000313" key="5">
    <source>
        <dbReference type="EMBL" id="MFC4630767.1"/>
    </source>
</evidence>
<dbReference type="InterPro" id="IPR011711">
    <property type="entry name" value="GntR_C"/>
</dbReference>
<evidence type="ECO:0000256" key="2">
    <source>
        <dbReference type="ARBA" id="ARBA00023125"/>
    </source>
</evidence>
<dbReference type="Gene3D" id="1.20.120.530">
    <property type="entry name" value="GntR ligand-binding domain-like"/>
    <property type="match status" value="1"/>
</dbReference>
<keyword evidence="6" id="KW-1185">Reference proteome</keyword>
<protein>
    <submittedName>
        <fullName evidence="5">GntR family transcriptional regulator</fullName>
    </submittedName>
</protein>
<evidence type="ECO:0000256" key="3">
    <source>
        <dbReference type="ARBA" id="ARBA00023163"/>
    </source>
</evidence>
<dbReference type="PROSITE" id="PS50949">
    <property type="entry name" value="HTH_GNTR"/>
    <property type="match status" value="1"/>
</dbReference>
<dbReference type="Gene3D" id="1.10.10.10">
    <property type="entry name" value="Winged helix-like DNA-binding domain superfamily/Winged helix DNA-binding domain"/>
    <property type="match status" value="1"/>
</dbReference>
<accession>A0ABV9HKJ9</accession>
<evidence type="ECO:0000313" key="6">
    <source>
        <dbReference type="Proteomes" id="UP001596011"/>
    </source>
</evidence>
<dbReference type="SUPFAM" id="SSF48008">
    <property type="entry name" value="GntR ligand-binding domain-like"/>
    <property type="match status" value="1"/>
</dbReference>
<keyword evidence="2" id="KW-0238">DNA-binding</keyword>
<keyword evidence="3" id="KW-0804">Transcription</keyword>
<name>A0ABV9HKJ9_9MICO</name>
<dbReference type="EMBL" id="JBHSFI010000006">
    <property type="protein sequence ID" value="MFC4630767.1"/>
    <property type="molecule type" value="Genomic_DNA"/>
</dbReference>
<dbReference type="PANTHER" id="PTHR43537">
    <property type="entry name" value="TRANSCRIPTIONAL REGULATOR, GNTR FAMILY"/>
    <property type="match status" value="1"/>
</dbReference>
<gene>
    <name evidence="5" type="ORF">ACFO6V_21150</name>
</gene>
<proteinExistence type="predicted"/>
<dbReference type="InterPro" id="IPR036390">
    <property type="entry name" value="WH_DNA-bd_sf"/>
</dbReference>
<keyword evidence="1" id="KW-0805">Transcription regulation</keyword>
<evidence type="ECO:0000259" key="4">
    <source>
        <dbReference type="PROSITE" id="PS50949"/>
    </source>
</evidence>
<feature type="domain" description="HTH gntR-type" evidence="4">
    <location>
        <begin position="5"/>
        <end position="72"/>
    </location>
</feature>
<dbReference type="Proteomes" id="UP001596011">
    <property type="component" value="Unassembled WGS sequence"/>
</dbReference>
<dbReference type="Pfam" id="PF07729">
    <property type="entry name" value="FCD"/>
    <property type="match status" value="1"/>
</dbReference>
<evidence type="ECO:0000256" key="1">
    <source>
        <dbReference type="ARBA" id="ARBA00023015"/>
    </source>
</evidence>
<dbReference type="RefSeq" id="WP_377138955.1">
    <property type="nucleotide sequence ID" value="NZ_JBHSFI010000006.1"/>
</dbReference>
<dbReference type="InterPro" id="IPR000524">
    <property type="entry name" value="Tscrpt_reg_HTH_GntR"/>
</dbReference>
<sequence>MPGILTKNDYAYTELRSRILSGELAAGAVIPQGELAHQLGLSTTPLREAIRRLTSEGLVELSAHRDARVAGLSAGEAKHLHEVRERIDPFAAALAAERRNPQDLADIERALDNLVAIRADSSVEALLNHREFHRAVYRASGNDVLVDILERLWDKADRYRLVGLRAGGPDERGDEVVARVDSEHRAIFTAVADGDPVEAELVTRMHIRSSLVRRAISALEDADA</sequence>